<evidence type="ECO:0000256" key="4">
    <source>
        <dbReference type="ARBA" id="ARBA00022801"/>
    </source>
</evidence>
<protein>
    <recommendedName>
        <fullName evidence="6">Nudix hydrolase domain-containing protein</fullName>
    </recommendedName>
</protein>
<dbReference type="CDD" id="cd18886">
    <property type="entry name" value="NUDIX_MutT_Nudt1"/>
    <property type="match status" value="1"/>
</dbReference>
<name>A0A1Q8CNJ2_9PSEU</name>
<dbReference type="RefSeq" id="WP_075126993.1">
    <property type="nucleotide sequence ID" value="NZ_MSIE01000034.1"/>
</dbReference>
<evidence type="ECO:0000256" key="5">
    <source>
        <dbReference type="ARBA" id="ARBA00022842"/>
    </source>
</evidence>
<dbReference type="OrthoDB" id="9761969at2"/>
<dbReference type="GO" id="GO:0046872">
    <property type="term" value="F:metal ion binding"/>
    <property type="evidence" value="ECO:0007669"/>
    <property type="project" value="UniProtKB-KW"/>
</dbReference>
<dbReference type="Proteomes" id="UP000185596">
    <property type="component" value="Unassembled WGS sequence"/>
</dbReference>
<dbReference type="InterPro" id="IPR000086">
    <property type="entry name" value="NUDIX_hydrolase_dom"/>
</dbReference>
<dbReference type="GO" id="GO:0005737">
    <property type="term" value="C:cytoplasm"/>
    <property type="evidence" value="ECO:0007669"/>
    <property type="project" value="TreeGrafter"/>
</dbReference>
<evidence type="ECO:0000313" key="7">
    <source>
        <dbReference type="EMBL" id="OLF15941.1"/>
    </source>
</evidence>
<reference evidence="7 8" key="1">
    <citation type="submission" date="2016-12" db="EMBL/GenBank/DDBJ databases">
        <title>The draft genome sequence of Actinophytocola sp. 11-183.</title>
        <authorList>
            <person name="Wang W."/>
            <person name="Yuan L."/>
        </authorList>
    </citation>
    <scope>NUCLEOTIDE SEQUENCE [LARGE SCALE GENOMIC DNA]</scope>
    <source>
        <strain evidence="7 8">11-183</strain>
    </source>
</reference>
<dbReference type="AlphaFoldDB" id="A0A1Q8CNJ2"/>
<evidence type="ECO:0000256" key="1">
    <source>
        <dbReference type="ARBA" id="ARBA00001946"/>
    </source>
</evidence>
<dbReference type="SUPFAM" id="SSF55811">
    <property type="entry name" value="Nudix"/>
    <property type="match status" value="1"/>
</dbReference>
<accession>A0A1Q8CNJ2</accession>
<comment type="caution">
    <text evidence="7">The sequence shown here is derived from an EMBL/GenBank/DDBJ whole genome shotgun (WGS) entry which is preliminary data.</text>
</comment>
<keyword evidence="5" id="KW-0460">Magnesium</keyword>
<organism evidence="7 8">
    <name type="scientific">Actinophytocola xanthii</name>
    <dbReference type="NCBI Taxonomy" id="1912961"/>
    <lineage>
        <taxon>Bacteria</taxon>
        <taxon>Bacillati</taxon>
        <taxon>Actinomycetota</taxon>
        <taxon>Actinomycetes</taxon>
        <taxon>Pseudonocardiales</taxon>
        <taxon>Pseudonocardiaceae</taxon>
    </lineage>
</organism>
<dbReference type="PROSITE" id="PS00893">
    <property type="entry name" value="NUDIX_BOX"/>
    <property type="match status" value="1"/>
</dbReference>
<sequence length="170" mass="19295">MDDERPALPYTICFCVHRERVLMLLRARPPFVDRWNGLGGKRVGSETPQRCVRREVREEAGIDLAHADRLRAVGTVTWPAGASRTGMYAYVAEFVDADVTWPGRRAVPEGQLEWLPSAWVCDHGNRAVVSNIPWFLPRMLTDEPPVEYHCDDPADNLERMLLRPLPTTSS</sequence>
<comment type="similarity">
    <text evidence="2">Belongs to the Nudix hydrolase family.</text>
</comment>
<dbReference type="Pfam" id="PF00293">
    <property type="entry name" value="NUDIX"/>
    <property type="match status" value="1"/>
</dbReference>
<proteinExistence type="inferred from homology"/>
<dbReference type="InterPro" id="IPR020084">
    <property type="entry name" value="NUDIX_hydrolase_CS"/>
</dbReference>
<dbReference type="Gene3D" id="3.90.79.10">
    <property type="entry name" value="Nucleoside Triphosphate Pyrophosphohydrolase"/>
    <property type="match status" value="1"/>
</dbReference>
<evidence type="ECO:0000313" key="8">
    <source>
        <dbReference type="Proteomes" id="UP000185596"/>
    </source>
</evidence>
<keyword evidence="3" id="KW-0479">Metal-binding</keyword>
<dbReference type="PANTHER" id="PTHR43758">
    <property type="entry name" value="7,8-DIHYDRO-8-OXOGUANINE TRIPHOSPHATASE"/>
    <property type="match status" value="1"/>
</dbReference>
<dbReference type="InterPro" id="IPR015797">
    <property type="entry name" value="NUDIX_hydrolase-like_dom_sf"/>
</dbReference>
<evidence type="ECO:0000256" key="3">
    <source>
        <dbReference type="ARBA" id="ARBA00022723"/>
    </source>
</evidence>
<dbReference type="PROSITE" id="PS51462">
    <property type="entry name" value="NUDIX"/>
    <property type="match status" value="1"/>
</dbReference>
<keyword evidence="8" id="KW-1185">Reference proteome</keyword>
<feature type="domain" description="Nudix hydrolase" evidence="6">
    <location>
        <begin position="6"/>
        <end position="141"/>
    </location>
</feature>
<evidence type="ECO:0000259" key="6">
    <source>
        <dbReference type="PROSITE" id="PS51462"/>
    </source>
</evidence>
<dbReference type="EMBL" id="MSIE01000034">
    <property type="protein sequence ID" value="OLF15941.1"/>
    <property type="molecule type" value="Genomic_DNA"/>
</dbReference>
<evidence type="ECO:0000256" key="2">
    <source>
        <dbReference type="ARBA" id="ARBA00005582"/>
    </source>
</evidence>
<comment type="cofactor">
    <cofactor evidence="1">
        <name>Mg(2+)</name>
        <dbReference type="ChEBI" id="CHEBI:18420"/>
    </cofactor>
</comment>
<gene>
    <name evidence="7" type="ORF">BU204_18710</name>
</gene>
<dbReference type="PANTHER" id="PTHR43758:SF2">
    <property type="entry name" value="OXIDIZED PURINE NUCLEOSIDE TRIPHOSPHATE HYDROLASE"/>
    <property type="match status" value="1"/>
</dbReference>
<dbReference type="GO" id="GO:0016818">
    <property type="term" value="F:hydrolase activity, acting on acid anhydrides, in phosphorus-containing anhydrides"/>
    <property type="evidence" value="ECO:0007669"/>
    <property type="project" value="TreeGrafter"/>
</dbReference>
<keyword evidence="4" id="KW-0378">Hydrolase</keyword>
<dbReference type="STRING" id="1912961.BU204_18710"/>